<dbReference type="EMBL" id="CM055095">
    <property type="protein sequence ID" value="KAJ7559502.1"/>
    <property type="molecule type" value="Genomic_DNA"/>
</dbReference>
<dbReference type="Proteomes" id="UP001162992">
    <property type="component" value="Chromosome 4"/>
</dbReference>
<reference evidence="2" key="1">
    <citation type="journal article" date="2024" name="Proc. Natl. Acad. Sci. U.S.A.">
        <title>Extraordinary preservation of gene collinearity over three hundred million years revealed in homosporous lycophytes.</title>
        <authorList>
            <person name="Li C."/>
            <person name="Wickell D."/>
            <person name="Kuo L.Y."/>
            <person name="Chen X."/>
            <person name="Nie B."/>
            <person name="Liao X."/>
            <person name="Peng D."/>
            <person name="Ji J."/>
            <person name="Jenkins J."/>
            <person name="Williams M."/>
            <person name="Shu S."/>
            <person name="Plott C."/>
            <person name="Barry K."/>
            <person name="Rajasekar S."/>
            <person name="Grimwood J."/>
            <person name="Han X."/>
            <person name="Sun S."/>
            <person name="Hou Z."/>
            <person name="He W."/>
            <person name="Dai G."/>
            <person name="Sun C."/>
            <person name="Schmutz J."/>
            <person name="Leebens-Mack J.H."/>
            <person name="Li F.W."/>
            <person name="Wang L."/>
        </authorList>
    </citation>
    <scope>NUCLEOTIDE SEQUENCE [LARGE SCALE GENOMIC DNA]</scope>
    <source>
        <strain evidence="2">cv. PW_Plant_1</strain>
    </source>
</reference>
<evidence type="ECO:0000313" key="1">
    <source>
        <dbReference type="EMBL" id="KAJ7559502.1"/>
    </source>
</evidence>
<gene>
    <name evidence="1" type="ORF">O6H91_04G088100</name>
</gene>
<protein>
    <submittedName>
        <fullName evidence="1">Uncharacterized protein</fullName>
    </submittedName>
</protein>
<name>A0ACC2DZR1_DIPCM</name>
<sequence length="412" mass="46623">MPRDSKNFRVFMAKETYWSQLIEKATWITSDLCAKDGISLSEGHVYYFTRMRDLHFNKDFSTLLPKVKSANPPEKQPEFSCTARRLVFSPVWAEIGVTPEEISLCPWWLEYPQGECHPSELHLFTNKGNVQASKTVAIEAPKFFEVGSTSNPKIKKGVVRKRAKTKRQLDLDATTETSSTQSGGGPHGTSIFLPWFYCFDCFNYTFFYVGIECTILLHTNLFCSTKSIGYMLYESKHIEDGLQEELQCLEGLGGILYLHEPTLIFAQLPTSLGVKLLNDEVGVPSWNEFSIEIVEATFCIASRHLSTDGWLAILCTPDLFPDIDRAATIFDFTRGPVLSVLNEVGYKRNDSVEEVTLLTMPLYHRASSHPTTYGRKSGYRVNKNVFCPKRNWVMDLNNLTITKVVGEPCRGG</sequence>
<comment type="caution">
    <text evidence="1">The sequence shown here is derived from an EMBL/GenBank/DDBJ whole genome shotgun (WGS) entry which is preliminary data.</text>
</comment>
<accession>A0ACC2DZR1</accession>
<organism evidence="1 2">
    <name type="scientific">Diphasiastrum complanatum</name>
    <name type="common">Issler's clubmoss</name>
    <name type="synonym">Lycopodium complanatum</name>
    <dbReference type="NCBI Taxonomy" id="34168"/>
    <lineage>
        <taxon>Eukaryota</taxon>
        <taxon>Viridiplantae</taxon>
        <taxon>Streptophyta</taxon>
        <taxon>Embryophyta</taxon>
        <taxon>Tracheophyta</taxon>
        <taxon>Lycopodiopsida</taxon>
        <taxon>Lycopodiales</taxon>
        <taxon>Lycopodiaceae</taxon>
        <taxon>Lycopodioideae</taxon>
        <taxon>Diphasiastrum</taxon>
    </lineage>
</organism>
<proteinExistence type="predicted"/>
<keyword evidence="2" id="KW-1185">Reference proteome</keyword>
<evidence type="ECO:0000313" key="2">
    <source>
        <dbReference type="Proteomes" id="UP001162992"/>
    </source>
</evidence>